<accession>A0A0K2U6Y7</accession>
<organism evidence="14">
    <name type="scientific">Lepeophtheirus salmonis</name>
    <name type="common">Salmon louse</name>
    <name type="synonym">Caligus salmonis</name>
    <dbReference type="NCBI Taxonomy" id="72036"/>
    <lineage>
        <taxon>Eukaryota</taxon>
        <taxon>Metazoa</taxon>
        <taxon>Ecdysozoa</taxon>
        <taxon>Arthropoda</taxon>
        <taxon>Crustacea</taxon>
        <taxon>Multicrustacea</taxon>
        <taxon>Hexanauplia</taxon>
        <taxon>Copepoda</taxon>
        <taxon>Siphonostomatoida</taxon>
        <taxon>Caligidae</taxon>
        <taxon>Lepeophtheirus</taxon>
    </lineage>
</organism>
<feature type="domain" description="C2H2-type" evidence="12">
    <location>
        <begin position="947"/>
        <end position="974"/>
    </location>
</feature>
<reference evidence="14" key="1">
    <citation type="submission" date="2014-05" db="EMBL/GenBank/DDBJ databases">
        <authorList>
            <person name="Chronopoulou M."/>
        </authorList>
    </citation>
    <scope>NUCLEOTIDE SEQUENCE</scope>
    <source>
        <tissue evidence="14">Whole organism</tissue>
    </source>
</reference>
<evidence type="ECO:0000259" key="12">
    <source>
        <dbReference type="PROSITE" id="PS50157"/>
    </source>
</evidence>
<evidence type="ECO:0000256" key="6">
    <source>
        <dbReference type="ARBA" id="ARBA00023015"/>
    </source>
</evidence>
<feature type="domain" description="BED-type" evidence="13">
    <location>
        <begin position="346"/>
        <end position="398"/>
    </location>
</feature>
<dbReference type="PROSITE" id="PS50808">
    <property type="entry name" value="ZF_BED"/>
    <property type="match status" value="7"/>
</dbReference>
<dbReference type="SMART" id="SM00355">
    <property type="entry name" value="ZnF_C2H2"/>
    <property type="match status" value="13"/>
</dbReference>
<feature type="domain" description="C2H2-type" evidence="12">
    <location>
        <begin position="862"/>
        <end position="890"/>
    </location>
</feature>
<evidence type="ECO:0000313" key="14">
    <source>
        <dbReference type="EMBL" id="CDW34024.1"/>
    </source>
</evidence>
<feature type="domain" description="C2H2-type" evidence="12">
    <location>
        <begin position="919"/>
        <end position="946"/>
    </location>
</feature>
<dbReference type="Gene3D" id="3.30.160.60">
    <property type="entry name" value="Classic Zinc Finger"/>
    <property type="match status" value="4"/>
</dbReference>
<dbReference type="AlphaFoldDB" id="A0A0K2U6Y7"/>
<evidence type="ECO:0000256" key="8">
    <source>
        <dbReference type="ARBA" id="ARBA00023163"/>
    </source>
</evidence>
<dbReference type="GO" id="GO:0005634">
    <property type="term" value="C:nucleus"/>
    <property type="evidence" value="ECO:0007669"/>
    <property type="project" value="UniProtKB-SubCell"/>
</dbReference>
<dbReference type="SUPFAM" id="SSF57667">
    <property type="entry name" value="beta-beta-alpha zinc fingers"/>
    <property type="match status" value="8"/>
</dbReference>
<dbReference type="GO" id="GO:0003677">
    <property type="term" value="F:DNA binding"/>
    <property type="evidence" value="ECO:0007669"/>
    <property type="project" value="UniProtKB-KW"/>
</dbReference>
<feature type="region of interest" description="Disordered" evidence="11">
    <location>
        <begin position="417"/>
        <end position="447"/>
    </location>
</feature>
<evidence type="ECO:0000256" key="3">
    <source>
        <dbReference type="ARBA" id="ARBA00022737"/>
    </source>
</evidence>
<protein>
    <submittedName>
        <fullName evidence="14">Uncharacterized protein</fullName>
    </submittedName>
</protein>
<evidence type="ECO:0000256" key="5">
    <source>
        <dbReference type="ARBA" id="ARBA00022833"/>
    </source>
</evidence>
<dbReference type="PROSITE" id="PS50157">
    <property type="entry name" value="ZINC_FINGER_C2H2_2"/>
    <property type="match status" value="5"/>
</dbReference>
<feature type="domain" description="BED-type" evidence="13">
    <location>
        <begin position="713"/>
        <end position="765"/>
    </location>
</feature>
<feature type="domain" description="C2H2-type" evidence="12">
    <location>
        <begin position="975"/>
        <end position="1002"/>
    </location>
</feature>
<proteinExistence type="predicted"/>
<evidence type="ECO:0000256" key="4">
    <source>
        <dbReference type="ARBA" id="ARBA00022771"/>
    </source>
</evidence>
<evidence type="ECO:0000256" key="2">
    <source>
        <dbReference type="ARBA" id="ARBA00022723"/>
    </source>
</evidence>
<dbReference type="Pfam" id="PF00096">
    <property type="entry name" value="zf-C2H2"/>
    <property type="match status" value="2"/>
</dbReference>
<feature type="domain" description="BED-type" evidence="13">
    <location>
        <begin position="788"/>
        <end position="843"/>
    </location>
</feature>
<dbReference type="InterPro" id="IPR036236">
    <property type="entry name" value="Znf_C2H2_sf"/>
</dbReference>
<evidence type="ECO:0000256" key="7">
    <source>
        <dbReference type="ARBA" id="ARBA00023125"/>
    </source>
</evidence>
<dbReference type="SMART" id="SM00614">
    <property type="entry name" value="ZnF_BED"/>
    <property type="match status" value="7"/>
</dbReference>
<dbReference type="OrthoDB" id="6408474at2759"/>
<keyword evidence="9" id="KW-0539">Nucleus</keyword>
<feature type="domain" description="BED-type" evidence="13">
    <location>
        <begin position="160"/>
        <end position="212"/>
    </location>
</feature>
<name>A0A0K2U6Y7_LEPSM</name>
<evidence type="ECO:0000256" key="9">
    <source>
        <dbReference type="ARBA" id="ARBA00023242"/>
    </source>
</evidence>
<comment type="subcellular location">
    <subcellularLocation>
        <location evidence="1">Nucleus</location>
    </subcellularLocation>
</comment>
<evidence type="ECO:0000256" key="11">
    <source>
        <dbReference type="SAM" id="MobiDB-lite"/>
    </source>
</evidence>
<feature type="domain" description="BED-type" evidence="13">
    <location>
        <begin position="241"/>
        <end position="293"/>
    </location>
</feature>
<dbReference type="PROSITE" id="PS00028">
    <property type="entry name" value="ZINC_FINGER_C2H2_1"/>
    <property type="match status" value="4"/>
</dbReference>
<sequence length="1033" mass="118665">MEEEDSRIQSGCKTFRMGSDLCEILLKEYHSTPESYKDVRIRFEDGSVVESSKLLLGSLSELLFECLQEFPPWEAIEILAPGSNAKCLRQFLDGVFDPHLRSGNLEDGDFEDIIETFGFDAPPQVKSRLRAYYCEDCDSFMAKTSILSHIREFHPKSRTSISSPIWSYFDSTEHPEYHQCKECKSIIKDKTTNTSALIRHLEMQHPDSYEEYLIQAATNEPEVSSPIPTNTATTLERPSFKRRSIVWNYFSLSHLDPKSSSCNFCNKAFKYIGQTSSMIRHLKSEHADEYADYAQSTLMVIPETYKIESPETDNSDDEMMDCEDVVPVSTGMPQADEALFEEAKSSKKNLIWGYYERIDETDEFMCNNCDQIIDLKRKSVSDMIKHLKMEHPLLYYELTASSLSNYDKGLGISIKMGNDDEDSDGGRMDSYVEEEEEELETDEDDGDIYLPPNKRSLAWLYFETTEVNGINSCNLCSRLFKCKKNNTSIMLRHLKRAHPEVHLETKGKSKISTSRKNDEEKNLNNGKFDEEFEYFVDLFIPTEDDIALRECKACFKIFREENADGQLLHIKNEHPSMYEDILRRKQIESQSSKMSPGSKYKKRSLIWNHFDQTSTPDVNGCKYCPKVFKCKGQTTSSMIRHLKIEHKDVYNEFSALTASVYGRKIGESLQKFQIPAPPSIKTELDASGDEDNEEVLESVSVPNNSNNIIRPGKRRSSIWNYFVPTNVPDNNACKICNKVFKCKSRTTSSMIRHLKKEHVESFKEFLRFRDVVKSSESSDTVKKEPSSSKTDPIWNYFQKSNESKDVSECIECKIQIHAKSQLGIVSSMVTHLETTHADSYDTYCNQGGGGGGSGRVEEDSSLMCAECGDKFSNRASLTQHMKIAHAASCPYKCEECNASFTRRDSFEQHSHDKNKPRNYLCTICGKTFARRSIRNFHEKAHRAEKKYECGFCPKKFLTNQRKYKHERTHTGEKPYQCTECGRQFTQSHHLVTHARIHTGLKPYNCDLCPQTFRHLSSRNNHKCEGKLRAGIHE</sequence>
<feature type="region of interest" description="Disordered" evidence="11">
    <location>
        <begin position="502"/>
        <end position="522"/>
    </location>
</feature>
<feature type="domain" description="BED-type" evidence="13">
    <location>
        <begin position="453"/>
        <end position="505"/>
    </location>
</feature>
<dbReference type="FunFam" id="3.30.160.60:FF:000064">
    <property type="entry name" value="Early growth response protein 3"/>
    <property type="match status" value="1"/>
</dbReference>
<evidence type="ECO:0000259" key="13">
    <source>
        <dbReference type="PROSITE" id="PS50808"/>
    </source>
</evidence>
<keyword evidence="6" id="KW-0805">Transcription regulation</keyword>
<evidence type="ECO:0000256" key="1">
    <source>
        <dbReference type="ARBA" id="ARBA00004123"/>
    </source>
</evidence>
<dbReference type="GO" id="GO:0008270">
    <property type="term" value="F:zinc ion binding"/>
    <property type="evidence" value="ECO:0007669"/>
    <property type="project" value="UniProtKB-KW"/>
</dbReference>
<dbReference type="Pfam" id="PF02892">
    <property type="entry name" value="zf-BED"/>
    <property type="match status" value="5"/>
</dbReference>
<dbReference type="EMBL" id="HACA01016663">
    <property type="protein sequence ID" value="CDW34024.1"/>
    <property type="molecule type" value="Transcribed_RNA"/>
</dbReference>
<evidence type="ECO:0000256" key="10">
    <source>
        <dbReference type="PROSITE-ProRule" id="PRU00042"/>
    </source>
</evidence>
<dbReference type="InterPro" id="IPR013087">
    <property type="entry name" value="Znf_C2H2_type"/>
</dbReference>
<dbReference type="InterPro" id="IPR050888">
    <property type="entry name" value="ZnF_C2H2-type_TF"/>
</dbReference>
<dbReference type="InterPro" id="IPR003656">
    <property type="entry name" value="Znf_BED"/>
</dbReference>
<keyword evidence="2" id="KW-0479">Metal-binding</keyword>
<feature type="domain" description="C2H2-type" evidence="12">
    <location>
        <begin position="891"/>
        <end position="916"/>
    </location>
</feature>
<feature type="domain" description="BED-type" evidence="13">
    <location>
        <begin position="601"/>
        <end position="653"/>
    </location>
</feature>
<dbReference type="PANTHER" id="PTHR24406">
    <property type="entry name" value="TRANSCRIPTIONAL REPRESSOR CTCFL-RELATED"/>
    <property type="match status" value="1"/>
</dbReference>
<keyword evidence="7" id="KW-0238">DNA-binding</keyword>
<keyword evidence="3" id="KW-0677">Repeat</keyword>
<keyword evidence="5" id="KW-0862">Zinc</keyword>
<feature type="compositionally biased region" description="Acidic residues" evidence="11">
    <location>
        <begin position="431"/>
        <end position="447"/>
    </location>
</feature>
<keyword evidence="4 10" id="KW-0863">Zinc-finger</keyword>
<keyword evidence="8" id="KW-0804">Transcription</keyword>